<gene>
    <name evidence="2" type="ORF">FM037_04545</name>
</gene>
<dbReference type="InterPro" id="IPR026267">
    <property type="entry name" value="YgjV"/>
</dbReference>
<dbReference type="Proteomes" id="UP000315947">
    <property type="component" value="Chromosome"/>
</dbReference>
<reference evidence="2 3" key="1">
    <citation type="submission" date="2019-07" db="EMBL/GenBank/DDBJ databases">
        <title>Shewanella sp. YLB-06 whole genomic sequence.</title>
        <authorList>
            <person name="Yu L."/>
        </authorList>
    </citation>
    <scope>NUCLEOTIDE SEQUENCE [LARGE SCALE GENOMIC DNA]</scope>
    <source>
        <strain evidence="2 3">YLB-06</strain>
    </source>
</reference>
<dbReference type="Pfam" id="PF10688">
    <property type="entry name" value="Imp-YgjV"/>
    <property type="match status" value="1"/>
</dbReference>
<evidence type="ECO:0000313" key="2">
    <source>
        <dbReference type="EMBL" id="QDO82636.1"/>
    </source>
</evidence>
<feature type="transmembrane region" description="Helical" evidence="1">
    <location>
        <begin position="77"/>
        <end position="101"/>
    </location>
</feature>
<keyword evidence="1" id="KW-0472">Membrane</keyword>
<accession>A0ABX5WV04</accession>
<sequence>MSVFAISQGLIAIAIIFDLISFQFKQRQKILACLCVSGILISSHFFLLEQWTAATLMLLASIRYLVTIFSHSKRWMMFFLAASSLVTFVTFSGLLSLISFAGSATQTYAAFCQSDRKLRQLMLIGTSIWLLNNALIGSPTAVLMELLFIGSNLLGYYRYYGFTFAAKYKQT</sequence>
<dbReference type="RefSeq" id="WP_144045024.1">
    <property type="nucleotide sequence ID" value="NZ_CP041614.1"/>
</dbReference>
<proteinExistence type="predicted"/>
<protein>
    <submittedName>
        <fullName evidence="2">YgjV family protein</fullName>
    </submittedName>
</protein>
<dbReference type="InterPro" id="IPR019629">
    <property type="entry name" value="Uncharacterised_HI1736/YgjV"/>
</dbReference>
<evidence type="ECO:0000256" key="1">
    <source>
        <dbReference type="SAM" id="Phobius"/>
    </source>
</evidence>
<dbReference type="PIRSF" id="PIRSF011443">
    <property type="entry name" value="YgjV"/>
    <property type="match status" value="1"/>
</dbReference>
<organism evidence="2 3">
    <name type="scientific">Shewanella psychropiezotolerans</name>
    <dbReference type="NCBI Taxonomy" id="2593655"/>
    <lineage>
        <taxon>Bacteria</taxon>
        <taxon>Pseudomonadati</taxon>
        <taxon>Pseudomonadota</taxon>
        <taxon>Gammaproteobacteria</taxon>
        <taxon>Alteromonadales</taxon>
        <taxon>Shewanellaceae</taxon>
        <taxon>Shewanella</taxon>
    </lineage>
</organism>
<keyword evidence="3" id="KW-1185">Reference proteome</keyword>
<keyword evidence="1" id="KW-0812">Transmembrane</keyword>
<dbReference type="EMBL" id="CP041614">
    <property type="protein sequence ID" value="QDO82636.1"/>
    <property type="molecule type" value="Genomic_DNA"/>
</dbReference>
<evidence type="ECO:0000313" key="3">
    <source>
        <dbReference type="Proteomes" id="UP000315947"/>
    </source>
</evidence>
<feature type="transmembrane region" description="Helical" evidence="1">
    <location>
        <begin position="121"/>
        <end position="148"/>
    </location>
</feature>
<name>A0ABX5WV04_9GAMM</name>
<keyword evidence="1" id="KW-1133">Transmembrane helix</keyword>
<feature type="transmembrane region" description="Helical" evidence="1">
    <location>
        <begin position="6"/>
        <end position="24"/>
    </location>
</feature>
<feature type="transmembrane region" description="Helical" evidence="1">
    <location>
        <begin position="31"/>
        <end position="47"/>
    </location>
</feature>